<feature type="binding site" evidence="11">
    <location>
        <position position="69"/>
    </location>
    <ligand>
        <name>Zn(2+)</name>
        <dbReference type="ChEBI" id="CHEBI:29105"/>
        <label>2</label>
    </ligand>
</feature>
<feature type="binding site" evidence="11">
    <location>
        <position position="102"/>
    </location>
    <ligand>
        <name>Zn(2+)</name>
        <dbReference type="ChEBI" id="CHEBI:29105"/>
        <label>2</label>
    </ligand>
</feature>
<dbReference type="InterPro" id="IPR034014">
    <property type="entry name" value="Zn_ribbon_RPC11_C"/>
</dbReference>
<feature type="binding site" evidence="11">
    <location>
        <position position="72"/>
    </location>
    <ligand>
        <name>Zn(2+)</name>
        <dbReference type="ChEBI" id="CHEBI:29105"/>
        <label>2</label>
    </ligand>
</feature>
<evidence type="ECO:0000256" key="10">
    <source>
        <dbReference type="PIRNR" id="PIRNR005586"/>
    </source>
</evidence>
<keyword evidence="4 12" id="KW-0863">Zinc-finger</keyword>
<evidence type="ECO:0000256" key="9">
    <source>
        <dbReference type="ARBA" id="ARBA00054653"/>
    </source>
</evidence>
<keyword evidence="3 11" id="KW-0479">Metal-binding</keyword>
<evidence type="ECO:0000256" key="5">
    <source>
        <dbReference type="ARBA" id="ARBA00022833"/>
    </source>
</evidence>
<dbReference type="GO" id="GO:0003676">
    <property type="term" value="F:nucleic acid binding"/>
    <property type="evidence" value="ECO:0007669"/>
    <property type="project" value="InterPro"/>
</dbReference>
<comment type="function">
    <text evidence="10">DNA-dependent RNA polymerase catalyzes the transcription of DNA into RNA using the four ribonucleoside triphosphates as substrates.</text>
</comment>
<dbReference type="STRING" id="318479.A0A0N4UDF6"/>
<evidence type="ECO:0000256" key="11">
    <source>
        <dbReference type="PIRSR" id="PIRSR005586-1"/>
    </source>
</evidence>
<dbReference type="PROSITE" id="PS51133">
    <property type="entry name" value="ZF_TFIIS_2"/>
    <property type="match status" value="1"/>
</dbReference>
<dbReference type="GO" id="GO:0006386">
    <property type="term" value="P:termination of RNA polymerase III transcription"/>
    <property type="evidence" value="ECO:0007669"/>
    <property type="project" value="TreeGrafter"/>
</dbReference>
<dbReference type="GO" id="GO:0005666">
    <property type="term" value="C:RNA polymerase III complex"/>
    <property type="evidence" value="ECO:0007669"/>
    <property type="project" value="TreeGrafter"/>
</dbReference>
<reference evidence="15 17" key="2">
    <citation type="submission" date="2018-11" db="EMBL/GenBank/DDBJ databases">
        <authorList>
            <consortium name="Pathogen Informatics"/>
        </authorList>
    </citation>
    <scope>NUCLEOTIDE SEQUENCE [LARGE SCALE GENOMIC DNA]</scope>
</reference>
<dbReference type="Gene3D" id="2.20.25.10">
    <property type="match status" value="1"/>
</dbReference>
<dbReference type="OrthoDB" id="282152at2759"/>
<evidence type="ECO:0000256" key="4">
    <source>
        <dbReference type="ARBA" id="ARBA00022771"/>
    </source>
</evidence>
<evidence type="ECO:0000256" key="3">
    <source>
        <dbReference type="ARBA" id="ARBA00022723"/>
    </source>
</evidence>
<dbReference type="SMART" id="SM00661">
    <property type="entry name" value="RPOL9"/>
    <property type="match status" value="1"/>
</dbReference>
<evidence type="ECO:0000256" key="8">
    <source>
        <dbReference type="ARBA" id="ARBA00044007"/>
    </source>
</evidence>
<feature type="binding site" evidence="11">
    <location>
        <position position="8"/>
    </location>
    <ligand>
        <name>Zn(2+)</name>
        <dbReference type="ChEBI" id="CHEBI:29105"/>
        <label>1</label>
    </ligand>
</feature>
<keyword evidence="2 10" id="KW-0240">DNA-directed RNA polymerase</keyword>
<comment type="similarity">
    <text evidence="10 13">Belongs to the archaeal rpoM/eukaryotic RPA12/RPB9/RPC11 RNA polymerase family.</text>
</comment>
<keyword evidence="17" id="KW-1185">Reference proteome</keyword>
<dbReference type="PIRSF" id="PIRSF005586">
    <property type="entry name" value="RNApol_RpoM"/>
    <property type="match status" value="1"/>
</dbReference>
<dbReference type="PANTHER" id="PTHR11239">
    <property type="entry name" value="DNA-DIRECTED RNA POLYMERASE"/>
    <property type="match status" value="1"/>
</dbReference>
<protein>
    <recommendedName>
        <fullName evidence="10">DNA-directed RNA polymerase subunit</fullName>
    </recommendedName>
</protein>
<dbReference type="SMART" id="SM00440">
    <property type="entry name" value="ZnF_C2C2"/>
    <property type="match status" value="1"/>
</dbReference>
<keyword evidence="7 10" id="KW-0539">Nucleus</keyword>
<accession>A0A0N4UDF6</accession>
<evidence type="ECO:0000259" key="14">
    <source>
        <dbReference type="PROSITE" id="PS51133"/>
    </source>
</evidence>
<feature type="binding site" evidence="11">
    <location>
        <position position="97"/>
    </location>
    <ligand>
        <name>Zn(2+)</name>
        <dbReference type="ChEBI" id="CHEBI:29105"/>
        <label>2</label>
    </ligand>
</feature>
<feature type="domain" description="TFIIS-type" evidence="14">
    <location>
        <begin position="65"/>
        <end position="107"/>
    </location>
</feature>
<dbReference type="FunFam" id="2.20.25.10:FF:000005">
    <property type="entry name" value="DNA-directed RNA polymerase subunit"/>
    <property type="match status" value="1"/>
</dbReference>
<name>A0A0N4UDF6_DRAME</name>
<evidence type="ECO:0000256" key="6">
    <source>
        <dbReference type="ARBA" id="ARBA00023163"/>
    </source>
</evidence>
<keyword evidence="5 11" id="KW-0862">Zinc</keyword>
<dbReference type="PANTHER" id="PTHR11239:SF12">
    <property type="entry name" value="DNA-DIRECTED RNA POLYMERASE III SUBUNIT RPC10"/>
    <property type="match status" value="1"/>
</dbReference>
<organism evidence="16 18">
    <name type="scientific">Dracunculus medinensis</name>
    <name type="common">Guinea worm</name>
    <dbReference type="NCBI Taxonomy" id="318479"/>
    <lineage>
        <taxon>Eukaryota</taxon>
        <taxon>Metazoa</taxon>
        <taxon>Ecdysozoa</taxon>
        <taxon>Nematoda</taxon>
        <taxon>Chromadorea</taxon>
        <taxon>Rhabditida</taxon>
        <taxon>Spirurina</taxon>
        <taxon>Dracunculoidea</taxon>
        <taxon>Dracunculidae</taxon>
        <taxon>Dracunculus</taxon>
    </lineage>
</organism>
<dbReference type="PROSITE" id="PS00466">
    <property type="entry name" value="ZF_TFIIS_1"/>
    <property type="match status" value="1"/>
</dbReference>
<dbReference type="InterPro" id="IPR001529">
    <property type="entry name" value="Zn_ribbon_RPB9"/>
</dbReference>
<evidence type="ECO:0000313" key="15">
    <source>
        <dbReference type="EMBL" id="VDN59191.1"/>
    </source>
</evidence>
<evidence type="ECO:0000256" key="13">
    <source>
        <dbReference type="RuleBase" id="RU003474"/>
    </source>
</evidence>
<dbReference type="GO" id="GO:0008270">
    <property type="term" value="F:zinc ion binding"/>
    <property type="evidence" value="ECO:0007669"/>
    <property type="project" value="UniProtKB-KW"/>
</dbReference>
<dbReference type="Proteomes" id="UP000274756">
    <property type="component" value="Unassembled WGS sequence"/>
</dbReference>
<evidence type="ECO:0000313" key="17">
    <source>
        <dbReference type="Proteomes" id="UP000274756"/>
    </source>
</evidence>
<dbReference type="SUPFAM" id="SSF57783">
    <property type="entry name" value="Zinc beta-ribbon"/>
    <property type="match status" value="1"/>
</dbReference>
<sequence>MLPFCPICGALLNVDEGEHCFRFSCRICPYVQPIIRLVKGRHIPSSKAIDVIIGGPRAWDNAQITNETCPRCRNSRAYYLQIQTRSADEPMTIFYRCASSDCAHRWKE</sequence>
<dbReference type="Pfam" id="PF02150">
    <property type="entry name" value="Zn_ribbon_RPB9"/>
    <property type="match status" value="1"/>
</dbReference>
<feature type="binding site" evidence="11">
    <location>
        <position position="5"/>
    </location>
    <ligand>
        <name>Zn(2+)</name>
        <dbReference type="ChEBI" id="CHEBI:29105"/>
        <label>1</label>
    </ligand>
</feature>
<proteinExistence type="inferred from homology"/>
<feature type="binding site" evidence="11">
    <location>
        <position position="25"/>
    </location>
    <ligand>
        <name>Zn(2+)</name>
        <dbReference type="ChEBI" id="CHEBI:29105"/>
        <label>1</label>
    </ligand>
</feature>
<keyword evidence="6 10" id="KW-0804">Transcription</keyword>
<evidence type="ECO:0000256" key="2">
    <source>
        <dbReference type="ARBA" id="ARBA00022478"/>
    </source>
</evidence>
<evidence type="ECO:0000313" key="18">
    <source>
        <dbReference type="WBParaSite" id="DME_0000536501-mRNA-1"/>
    </source>
</evidence>
<dbReference type="CDD" id="cd10509">
    <property type="entry name" value="Zn-ribbon_RPC11"/>
    <property type="match status" value="1"/>
</dbReference>
<dbReference type="InterPro" id="IPR001222">
    <property type="entry name" value="Znf_TFIIS"/>
</dbReference>
<evidence type="ECO:0000256" key="1">
    <source>
        <dbReference type="ARBA" id="ARBA00004123"/>
    </source>
</evidence>
<gene>
    <name evidence="15" type="ORF">DME_LOCUS9164</name>
</gene>
<feature type="binding site" evidence="11">
    <location>
        <position position="28"/>
    </location>
    <ligand>
        <name>Zn(2+)</name>
        <dbReference type="ChEBI" id="CHEBI:29105"/>
        <label>1</label>
    </ligand>
</feature>
<comment type="function">
    <text evidence="9">Core component of RNA polymerase III (Pol III) which synthesizes small non-coding RNAs using the four ribonucleoside triphosphates as substrates. Can mediate Pol I proofreading of the nascent RNA transcript. Anchors into the Pol III active site to constantly monitor transcription fidelity, cleaves mis-incorporated 5'-ribonucleotides and restarts the transcription process. Once Pol III reaches the poly(dT) termination signal, can induce Pol III clamp opening and transcription termination. Pol III plays an important role in sensing and limiting infection by intracellular bacteria and DNA viruses. Acts as a nuclear and cytosolic DNA sensor involved in innate immune response. Can sense non-self dsDNA that serves as template for transcription into dsRNA. The non-self RNA polymerase III transcripts, such as Epstein-Barr virus-encoded RNAs (EBERs) induce type I interferon and NF-kappa-B through the RIG-I pathway.</text>
</comment>
<dbReference type="Proteomes" id="UP000038040">
    <property type="component" value="Unplaced"/>
</dbReference>
<dbReference type="WBParaSite" id="DME_0000536501-mRNA-1">
    <property type="protein sequence ID" value="DME_0000536501-mRNA-1"/>
    <property type="gene ID" value="DME_0000536501"/>
</dbReference>
<comment type="subcellular location">
    <subcellularLocation>
        <location evidence="1 10">Nucleus</location>
    </subcellularLocation>
</comment>
<evidence type="ECO:0000256" key="7">
    <source>
        <dbReference type="ARBA" id="ARBA00023242"/>
    </source>
</evidence>
<dbReference type="AlphaFoldDB" id="A0A0N4UDF6"/>
<dbReference type="InterPro" id="IPR012164">
    <property type="entry name" value="Rpa12/Rpb9/Rpc10/TFS"/>
</dbReference>
<reference evidence="18" key="1">
    <citation type="submission" date="2017-02" db="UniProtKB">
        <authorList>
            <consortium name="WormBaseParasite"/>
        </authorList>
    </citation>
    <scope>IDENTIFICATION</scope>
</reference>
<dbReference type="GO" id="GO:0003899">
    <property type="term" value="F:DNA-directed RNA polymerase activity"/>
    <property type="evidence" value="ECO:0007669"/>
    <property type="project" value="InterPro"/>
</dbReference>
<dbReference type="Pfam" id="PF01096">
    <property type="entry name" value="Zn_ribbon_TFIIS"/>
    <property type="match status" value="1"/>
</dbReference>
<comment type="subunit">
    <text evidence="8">Component of the RNA polymerase III complex consisting of 17 subunits: a ten-subunit horseshoe-shaped catalytic core composed of POLR3A/RPC1, POLR3B/RPC2, POLR1C/RPAC1, POLR1D/RPAC2, POLR3K/RPC10, POLR2E/RPABC1, POLR2F/RPABC2, POLR2H/RPABC3, POLR2K/RPABC4 and POLR2L/RPABC5; a mobile stalk composed of two subunits POLR3H/RPC8 and CRCP/RPC9, protruding from the core and functioning primarily in transcription initiation; and additional subunits homologous to general transcription factors of the RNA polymerase II machinery, POLR3C/RPC3-POLR3F/RPC6-POLR3G/RPC7 heterotrimer required for transcription initiation and POLR3D/RPC4-POLR3E/RPC5 heterodimer involved in both transcription initiation and termination.</text>
</comment>
<feature type="zinc finger region" description="C4-type" evidence="12">
    <location>
        <begin position="5"/>
        <end position="28"/>
    </location>
</feature>
<evidence type="ECO:0000256" key="12">
    <source>
        <dbReference type="PIRSR" id="PIRSR005586-2"/>
    </source>
</evidence>
<dbReference type="EMBL" id="UYYG01001177">
    <property type="protein sequence ID" value="VDN59191.1"/>
    <property type="molecule type" value="Genomic_DNA"/>
</dbReference>
<evidence type="ECO:0000313" key="16">
    <source>
        <dbReference type="Proteomes" id="UP000038040"/>
    </source>
</evidence>